<dbReference type="AlphaFoldDB" id="A0A9Q6VJS0"/>
<dbReference type="RefSeq" id="WP_196882950.1">
    <property type="nucleotide sequence ID" value="NZ_CP065202.1"/>
</dbReference>
<sequence length="343" mass="40040">MDSPENQKMIQDMLVELVRQYRISQERMDRGFDIWESQKKDIDELFKVMREVVLPEYPDLSITIHKETRPIRTYEYELNRLWNWAINIFERYFEARIPPVLKIVIEDGNQNGESKLKELLSIIFRKLFIPALIAQGNPGDDLFLFVRHAMTNSDEKQIAKIISQTLDTPHQTPAAIFGICGLLIQSQQASENGLMTEAYSYLLDANFMLGMYQSSEYIMERFDEVSTQRKSQLHLKKRHASDNAVNLGKARVRELFFSLREKGPDGVRPLWKSANKAMTTISKTLAREIHENKRTDIKISDTTILDVCRELQNKEKDRKENPDFGIFQGYRLKDGTIIREDDN</sequence>
<protein>
    <submittedName>
        <fullName evidence="1">Uncharacterized protein</fullName>
    </submittedName>
</protein>
<proteinExistence type="predicted"/>
<gene>
    <name evidence="1" type="ORF">I5R27_18885</name>
</gene>
<name>A0A9Q6VJS0_PSEFR</name>
<accession>A0A9Q6VJS0</accession>
<evidence type="ECO:0000313" key="2">
    <source>
        <dbReference type="Proteomes" id="UP000594467"/>
    </source>
</evidence>
<evidence type="ECO:0000313" key="1">
    <source>
        <dbReference type="EMBL" id="QPL30869.1"/>
    </source>
</evidence>
<dbReference type="EMBL" id="CP065202">
    <property type="protein sequence ID" value="QPL30869.1"/>
    <property type="molecule type" value="Genomic_DNA"/>
</dbReference>
<dbReference type="Proteomes" id="UP000594467">
    <property type="component" value="Chromosome"/>
</dbReference>
<reference evidence="1 2" key="1">
    <citation type="submission" date="2020-11" db="EMBL/GenBank/DDBJ databases">
        <title>The Complete Genome of Pseudomonas fragi A13BB.</title>
        <authorList>
            <person name="Awolope O.K."/>
            <person name="O'Driscoll N.H."/>
            <person name="Di Salvo A."/>
            <person name="Lamb A.J."/>
        </authorList>
    </citation>
    <scope>NUCLEOTIDE SEQUENCE [LARGE SCALE GENOMIC DNA]</scope>
    <source>
        <strain evidence="1 2">A13BB</strain>
    </source>
</reference>
<organism evidence="1 2">
    <name type="scientific">Pseudomonas fragi</name>
    <dbReference type="NCBI Taxonomy" id="296"/>
    <lineage>
        <taxon>Bacteria</taxon>
        <taxon>Pseudomonadati</taxon>
        <taxon>Pseudomonadota</taxon>
        <taxon>Gammaproteobacteria</taxon>
        <taxon>Pseudomonadales</taxon>
        <taxon>Pseudomonadaceae</taxon>
        <taxon>Pseudomonas</taxon>
    </lineage>
</organism>